<feature type="domain" description="Endonuclease/exonuclease/phosphatase" evidence="10">
    <location>
        <begin position="12"/>
        <end position="122"/>
    </location>
</feature>
<dbReference type="GO" id="GO:0008081">
    <property type="term" value="F:phosphoric diester hydrolase activity"/>
    <property type="evidence" value="ECO:0007669"/>
    <property type="project" value="TreeGrafter"/>
</dbReference>
<evidence type="ECO:0000259" key="10">
    <source>
        <dbReference type="Pfam" id="PF03372"/>
    </source>
</evidence>
<comment type="catalytic activity">
    <reaction evidence="1">
        <text>Exonucleolytic cleavage in the 3'- to 5'-direction to yield nucleoside 5'-phosphates.</text>
        <dbReference type="EC" id="3.1.11.2"/>
    </reaction>
</comment>
<evidence type="ECO:0000313" key="11">
    <source>
        <dbReference type="EMBL" id="CAH2274202.1"/>
    </source>
</evidence>
<reference evidence="11" key="1">
    <citation type="submission" date="2022-03" db="EMBL/GenBank/DDBJ databases">
        <authorList>
            <person name="Alioto T."/>
            <person name="Alioto T."/>
            <person name="Gomez Garrido J."/>
        </authorList>
    </citation>
    <scope>NUCLEOTIDE SEQUENCE</scope>
</reference>
<dbReference type="InterPro" id="IPR036691">
    <property type="entry name" value="Endo/exonu/phosph_ase_sf"/>
</dbReference>
<dbReference type="AlphaFoldDB" id="A0AAD1RLF0"/>
<evidence type="ECO:0000256" key="7">
    <source>
        <dbReference type="ARBA" id="ARBA00022801"/>
    </source>
</evidence>
<dbReference type="Pfam" id="PF03372">
    <property type="entry name" value="Exo_endo_phos"/>
    <property type="match status" value="1"/>
</dbReference>
<dbReference type="PANTHER" id="PTHR22748">
    <property type="entry name" value="AP ENDONUCLEASE"/>
    <property type="match status" value="1"/>
</dbReference>
<evidence type="ECO:0000256" key="5">
    <source>
        <dbReference type="ARBA" id="ARBA00022723"/>
    </source>
</evidence>
<dbReference type="Gene3D" id="3.60.10.10">
    <property type="entry name" value="Endonuclease/exonuclease/phosphatase"/>
    <property type="match status" value="1"/>
</dbReference>
<keyword evidence="6" id="KW-0227">DNA damage</keyword>
<organism evidence="11 12">
    <name type="scientific">Pelobates cultripes</name>
    <name type="common">Western spadefoot toad</name>
    <dbReference type="NCBI Taxonomy" id="61616"/>
    <lineage>
        <taxon>Eukaryota</taxon>
        <taxon>Metazoa</taxon>
        <taxon>Chordata</taxon>
        <taxon>Craniata</taxon>
        <taxon>Vertebrata</taxon>
        <taxon>Euteleostomi</taxon>
        <taxon>Amphibia</taxon>
        <taxon>Batrachia</taxon>
        <taxon>Anura</taxon>
        <taxon>Pelobatoidea</taxon>
        <taxon>Pelobatidae</taxon>
        <taxon>Pelobates</taxon>
    </lineage>
</organism>
<accession>A0AAD1RLF0</accession>
<dbReference type="PANTHER" id="PTHR22748:SF4">
    <property type="entry name" value="DNA-(APURINIC OR APYRIMIDINIC SITE) ENDONUCLEASE 2"/>
    <property type="match status" value="1"/>
</dbReference>
<dbReference type="GO" id="GO:0046872">
    <property type="term" value="F:metal ion binding"/>
    <property type="evidence" value="ECO:0007669"/>
    <property type="project" value="UniProtKB-KW"/>
</dbReference>
<dbReference type="Proteomes" id="UP001295444">
    <property type="component" value="Chromosome 03"/>
</dbReference>
<dbReference type="GO" id="GO:0005634">
    <property type="term" value="C:nucleus"/>
    <property type="evidence" value="ECO:0007669"/>
    <property type="project" value="TreeGrafter"/>
</dbReference>
<protein>
    <recommendedName>
        <fullName evidence="4">exodeoxyribonuclease III</fullName>
        <ecNumber evidence="4">3.1.11.2</ecNumber>
    </recommendedName>
</protein>
<evidence type="ECO:0000313" key="12">
    <source>
        <dbReference type="Proteomes" id="UP001295444"/>
    </source>
</evidence>
<dbReference type="GO" id="GO:0008311">
    <property type="term" value="F:double-stranded DNA 3'-5' DNA exonuclease activity"/>
    <property type="evidence" value="ECO:0007669"/>
    <property type="project" value="UniProtKB-EC"/>
</dbReference>
<keyword evidence="9" id="KW-0234">DNA repair</keyword>
<dbReference type="GO" id="GO:0006284">
    <property type="term" value="P:base-excision repair"/>
    <property type="evidence" value="ECO:0007669"/>
    <property type="project" value="TreeGrafter"/>
</dbReference>
<evidence type="ECO:0000256" key="3">
    <source>
        <dbReference type="ARBA" id="ARBA00007092"/>
    </source>
</evidence>
<dbReference type="EC" id="3.1.11.2" evidence="4"/>
<comment type="cofactor">
    <cofactor evidence="2">
        <name>Mg(2+)</name>
        <dbReference type="ChEBI" id="CHEBI:18420"/>
    </cofactor>
</comment>
<evidence type="ECO:0000256" key="1">
    <source>
        <dbReference type="ARBA" id="ARBA00000493"/>
    </source>
</evidence>
<evidence type="ECO:0000256" key="2">
    <source>
        <dbReference type="ARBA" id="ARBA00001946"/>
    </source>
</evidence>
<comment type="similarity">
    <text evidence="3">Belongs to the DNA repair enzymes AP/ExoA family.</text>
</comment>
<name>A0AAD1RLF0_PELCU</name>
<evidence type="ECO:0000256" key="6">
    <source>
        <dbReference type="ARBA" id="ARBA00022763"/>
    </source>
</evidence>
<keyword evidence="12" id="KW-1185">Reference proteome</keyword>
<keyword evidence="5" id="KW-0479">Metal-binding</keyword>
<dbReference type="InterPro" id="IPR004808">
    <property type="entry name" value="AP_endonuc_1"/>
</dbReference>
<evidence type="ECO:0000256" key="8">
    <source>
        <dbReference type="ARBA" id="ARBA00022842"/>
    </source>
</evidence>
<dbReference type="InterPro" id="IPR005135">
    <property type="entry name" value="Endo/exonuclease/phosphatase"/>
</dbReference>
<keyword evidence="7" id="KW-0378">Hydrolase</keyword>
<evidence type="ECO:0000256" key="9">
    <source>
        <dbReference type="ARBA" id="ARBA00023204"/>
    </source>
</evidence>
<dbReference type="EMBL" id="OW240914">
    <property type="protein sequence ID" value="CAH2274202.1"/>
    <property type="molecule type" value="Genomic_DNA"/>
</dbReference>
<keyword evidence="8" id="KW-0460">Magnesium</keyword>
<gene>
    <name evidence="11" type="ORF">PECUL_23A060082</name>
</gene>
<dbReference type="SUPFAM" id="SSF56219">
    <property type="entry name" value="DNase I-like"/>
    <property type="match status" value="1"/>
</dbReference>
<proteinExistence type="inferred from homology"/>
<dbReference type="GO" id="GO:0003906">
    <property type="term" value="F:DNA-(apurinic or apyrimidinic site) endonuclease activity"/>
    <property type="evidence" value="ECO:0007669"/>
    <property type="project" value="TreeGrafter"/>
</dbReference>
<sequence>MAYRLDSIKIITQNCRGLNLAERRTHLLRELQRDRAAIALLQETHFQKGLAPPLRNKHYPTNYFSNHPAAKKAGVAIMIATRVQFRELDKEIDERGRYAFIKGEISDRRYTIATIYAPNRNQARRLTRLQKASITAATWSDYGQVSIDIDSLFTRPIKKTWRLNDTLLTDLRDQITQALTTYFSENETDDVSDMTVWEAHKSVI</sequence>
<evidence type="ECO:0000256" key="4">
    <source>
        <dbReference type="ARBA" id="ARBA00012115"/>
    </source>
</evidence>